<evidence type="ECO:0000259" key="7">
    <source>
        <dbReference type="PROSITE" id="PS50843"/>
    </source>
</evidence>
<name>A0A0D3GL05_9ORYZ</name>
<dbReference type="eggNOG" id="ENOG502QSGZ">
    <property type="taxonomic scope" value="Eukaryota"/>
</dbReference>
<organism evidence="8">
    <name type="scientific">Oryza barthii</name>
    <dbReference type="NCBI Taxonomy" id="65489"/>
    <lineage>
        <taxon>Eukaryota</taxon>
        <taxon>Viridiplantae</taxon>
        <taxon>Streptophyta</taxon>
        <taxon>Embryophyta</taxon>
        <taxon>Tracheophyta</taxon>
        <taxon>Spermatophyta</taxon>
        <taxon>Magnoliopsida</taxon>
        <taxon>Liliopsida</taxon>
        <taxon>Poales</taxon>
        <taxon>Poaceae</taxon>
        <taxon>BOP clade</taxon>
        <taxon>Oryzoideae</taxon>
        <taxon>Oryzeae</taxon>
        <taxon>Oryzinae</taxon>
        <taxon>Oryza</taxon>
    </lineage>
</organism>
<comment type="subcellular location">
    <subcellularLocation>
        <location evidence="1">Secreted</location>
    </subcellularLocation>
</comment>
<evidence type="ECO:0008006" key="10">
    <source>
        <dbReference type="Google" id="ProtNLM"/>
    </source>
</evidence>
<reference evidence="8" key="1">
    <citation type="journal article" date="2009" name="Rice">
        <title>De Novo Next Generation Sequencing of Plant Genomes.</title>
        <authorList>
            <person name="Rounsley S."/>
            <person name="Marri P.R."/>
            <person name="Yu Y."/>
            <person name="He R."/>
            <person name="Sisneros N."/>
            <person name="Goicoechea J.L."/>
            <person name="Lee S.J."/>
            <person name="Angelova A."/>
            <person name="Kudrna D."/>
            <person name="Luo M."/>
            <person name="Affourtit J."/>
            <person name="Desany B."/>
            <person name="Knight J."/>
            <person name="Niazi F."/>
            <person name="Egholm M."/>
            <person name="Wing R.A."/>
        </authorList>
    </citation>
    <scope>NUCLEOTIDE SEQUENCE [LARGE SCALE GENOMIC DNA]</scope>
    <source>
        <strain evidence="8">cv. IRGC 105608</strain>
    </source>
</reference>
<evidence type="ECO:0000256" key="4">
    <source>
        <dbReference type="RuleBase" id="RU003460"/>
    </source>
</evidence>
<feature type="signal peptide" evidence="5">
    <location>
        <begin position="1"/>
        <end position="30"/>
    </location>
</feature>
<dbReference type="Pfam" id="PF01357">
    <property type="entry name" value="Expansin_C"/>
    <property type="match status" value="1"/>
</dbReference>
<evidence type="ECO:0000313" key="9">
    <source>
        <dbReference type="Proteomes" id="UP000026960"/>
    </source>
</evidence>
<keyword evidence="2" id="KW-0964">Secreted</keyword>
<dbReference type="PaxDb" id="65489-OBART06G27920.1"/>
<dbReference type="InterPro" id="IPR007117">
    <property type="entry name" value="Expansin_CBD"/>
</dbReference>
<dbReference type="InterPro" id="IPR036908">
    <property type="entry name" value="RlpA-like_sf"/>
</dbReference>
<reference evidence="8" key="2">
    <citation type="submission" date="2015-03" db="UniProtKB">
        <authorList>
            <consortium name="EnsemblPlants"/>
        </authorList>
    </citation>
    <scope>IDENTIFICATION</scope>
</reference>
<evidence type="ECO:0000256" key="3">
    <source>
        <dbReference type="ARBA" id="ARBA00022729"/>
    </source>
</evidence>
<dbReference type="PANTHER" id="PTHR31692">
    <property type="entry name" value="EXPANSIN-B3"/>
    <property type="match status" value="1"/>
</dbReference>
<accession>A0A0D3GL05</accession>
<dbReference type="SUPFAM" id="SSF50685">
    <property type="entry name" value="Barwin-like endoglucanases"/>
    <property type="match status" value="1"/>
</dbReference>
<keyword evidence="3 5" id="KW-0732">Signal</keyword>
<protein>
    <recommendedName>
        <fullName evidence="10">Expansin-like EG45 domain-containing protein</fullName>
    </recommendedName>
</protein>
<dbReference type="Gramene" id="OBART06G27920.1">
    <property type="protein sequence ID" value="OBART06G27920.1"/>
    <property type="gene ID" value="OBART06G27920"/>
</dbReference>
<dbReference type="STRING" id="65489.A0A0D3GL05"/>
<dbReference type="InterPro" id="IPR007112">
    <property type="entry name" value="Expansin/allergen_DPBB_dom"/>
</dbReference>
<dbReference type="AlphaFoldDB" id="A0A0D3GL05"/>
<dbReference type="PANTHER" id="PTHR31692:SF25">
    <property type="entry name" value="EXPANSIN-LIKE A4"/>
    <property type="match status" value="1"/>
</dbReference>
<evidence type="ECO:0000256" key="1">
    <source>
        <dbReference type="ARBA" id="ARBA00004613"/>
    </source>
</evidence>
<dbReference type="Proteomes" id="UP000026960">
    <property type="component" value="Chromosome 6"/>
</dbReference>
<dbReference type="SUPFAM" id="SSF49590">
    <property type="entry name" value="PHL pollen allergen"/>
    <property type="match status" value="1"/>
</dbReference>
<dbReference type="PROSITE" id="PS50843">
    <property type="entry name" value="EXPANSIN_CBD"/>
    <property type="match status" value="1"/>
</dbReference>
<dbReference type="EnsemblPlants" id="OBART06G27920.1">
    <property type="protein sequence ID" value="OBART06G27920.1"/>
    <property type="gene ID" value="OBART06G27920"/>
</dbReference>
<dbReference type="PROSITE" id="PS50842">
    <property type="entry name" value="EXPANSIN_EG45"/>
    <property type="match status" value="1"/>
</dbReference>
<dbReference type="GO" id="GO:0005576">
    <property type="term" value="C:extracellular region"/>
    <property type="evidence" value="ECO:0007669"/>
    <property type="project" value="UniProtKB-SubCell"/>
</dbReference>
<comment type="similarity">
    <text evidence="4">Belongs to the expansin family.</text>
</comment>
<sequence length="333" mass="36347">MDDNGDVHFCHRATAVGALLLLHLVVVANAAAHSCDWCTPRHSTVSILPTPTHAAHLTGKSSPQLPTLPMESIYLRMHSGACGFGAAPMELNVAAVTADLFRHGHACGACYQLRCRDRRLCGEDGVKVVVADMAKQPQQEGEMNRTAGGSLQFRITEDAFAAMAKQGVSAHELTRQRTLEVDFRRIPCEYRESRRLAVRVEEASRNPTHLAIRFLYQGGQTDIAAVEIAQANATPPSSSYYSSWRYMTRRDGAPGVWTTSRAPAGPLRLRVVVTAGSGGKWLRSDGEVLPADWRPGEVYDTGLRVTDVAVRSCSLSCAIQDMDSDDGEEEELR</sequence>
<dbReference type="InterPro" id="IPR036749">
    <property type="entry name" value="Expansin_CBD_sf"/>
</dbReference>
<proteinExistence type="inferred from homology"/>
<dbReference type="Gene3D" id="2.60.40.760">
    <property type="entry name" value="Expansin, cellulose-binding-like domain"/>
    <property type="match status" value="1"/>
</dbReference>
<keyword evidence="9" id="KW-1185">Reference proteome</keyword>
<evidence type="ECO:0000259" key="6">
    <source>
        <dbReference type="PROSITE" id="PS50842"/>
    </source>
</evidence>
<feature type="chain" id="PRO_5002262697" description="Expansin-like EG45 domain-containing protein" evidence="5">
    <location>
        <begin position="31"/>
        <end position="333"/>
    </location>
</feature>
<feature type="domain" description="Expansin-like EG45" evidence="6">
    <location>
        <begin position="79"/>
        <end position="193"/>
    </location>
</feature>
<dbReference type="PRINTS" id="PR01225">
    <property type="entry name" value="EXPANSNFAMLY"/>
</dbReference>
<dbReference type="HOGENOM" id="CLU_027462_3_1_1"/>
<dbReference type="InterPro" id="IPR007118">
    <property type="entry name" value="Expan_Lol_pI"/>
</dbReference>
<dbReference type="Gene3D" id="2.40.40.10">
    <property type="entry name" value="RlpA-like domain"/>
    <property type="match status" value="1"/>
</dbReference>
<evidence type="ECO:0000256" key="2">
    <source>
        <dbReference type="ARBA" id="ARBA00022525"/>
    </source>
</evidence>
<evidence type="ECO:0000313" key="8">
    <source>
        <dbReference type="EnsemblPlants" id="OBART06G27920.1"/>
    </source>
</evidence>
<feature type="domain" description="Expansin-like CBD" evidence="7">
    <location>
        <begin position="208"/>
        <end position="301"/>
    </location>
</feature>
<evidence type="ECO:0000256" key="5">
    <source>
        <dbReference type="SAM" id="SignalP"/>
    </source>
</evidence>